<dbReference type="Pfam" id="PF01740">
    <property type="entry name" value="STAS"/>
    <property type="match status" value="1"/>
</dbReference>
<keyword evidence="4 5" id="KW-0472">Membrane</keyword>
<evidence type="ECO:0000256" key="2">
    <source>
        <dbReference type="ARBA" id="ARBA00022692"/>
    </source>
</evidence>
<dbReference type="InterPro" id="IPR011547">
    <property type="entry name" value="SLC26A/SulP_dom"/>
</dbReference>
<dbReference type="GO" id="GO:0016020">
    <property type="term" value="C:membrane"/>
    <property type="evidence" value="ECO:0007669"/>
    <property type="project" value="UniProtKB-SubCell"/>
</dbReference>
<dbReference type="EMBL" id="KI682608">
    <property type="protein sequence ID" value="ETL80883.1"/>
    <property type="molecule type" value="Genomic_DNA"/>
</dbReference>
<feature type="transmembrane region" description="Helical" evidence="5">
    <location>
        <begin position="452"/>
        <end position="485"/>
    </location>
</feature>
<dbReference type="InterPro" id="IPR052706">
    <property type="entry name" value="Membrane-Transporter-like"/>
</dbReference>
<organism evidence="7">
    <name type="scientific">Phytophthora nicotianae</name>
    <name type="common">Potato buckeye rot agent</name>
    <name type="synonym">Phytophthora parasitica</name>
    <dbReference type="NCBI Taxonomy" id="4792"/>
    <lineage>
        <taxon>Eukaryota</taxon>
        <taxon>Sar</taxon>
        <taxon>Stramenopiles</taxon>
        <taxon>Oomycota</taxon>
        <taxon>Peronosporomycetes</taxon>
        <taxon>Peronosporales</taxon>
        <taxon>Peronosporaceae</taxon>
        <taxon>Phytophthora</taxon>
    </lineage>
</organism>
<reference evidence="7" key="1">
    <citation type="submission" date="2013-11" db="EMBL/GenBank/DDBJ databases">
        <title>The Genome Sequence of Phytophthora parasitica CHvinca01.</title>
        <authorList>
            <consortium name="The Broad Institute Genomics Platform"/>
            <person name="Russ C."/>
            <person name="Tyler B."/>
            <person name="Panabieres F."/>
            <person name="Shan W."/>
            <person name="Tripathy S."/>
            <person name="Grunwald N."/>
            <person name="Machado M."/>
            <person name="Johnson C.S."/>
            <person name="Arredondo F."/>
            <person name="Hong C."/>
            <person name="Coffey M."/>
            <person name="Young S.K."/>
            <person name="Zeng Q."/>
            <person name="Gargeya S."/>
            <person name="Fitzgerald M."/>
            <person name="Abouelleil A."/>
            <person name="Alvarado L."/>
            <person name="Chapman S.B."/>
            <person name="Gainer-Dewar J."/>
            <person name="Goldberg J."/>
            <person name="Griggs A."/>
            <person name="Gujja S."/>
            <person name="Hansen M."/>
            <person name="Howarth C."/>
            <person name="Imamovic A."/>
            <person name="Ireland A."/>
            <person name="Larimer J."/>
            <person name="McCowan C."/>
            <person name="Murphy C."/>
            <person name="Pearson M."/>
            <person name="Poon T.W."/>
            <person name="Priest M."/>
            <person name="Roberts A."/>
            <person name="Saif S."/>
            <person name="Shea T."/>
            <person name="Sykes S."/>
            <person name="Wortman J."/>
            <person name="Nusbaum C."/>
            <person name="Birren B."/>
        </authorList>
    </citation>
    <scope>NUCLEOTIDE SEQUENCE [LARGE SCALE GENOMIC DNA]</scope>
    <source>
        <strain evidence="7">CHvinca01</strain>
    </source>
</reference>
<dbReference type="Gene3D" id="3.30.750.24">
    <property type="entry name" value="STAS domain"/>
    <property type="match status" value="1"/>
</dbReference>
<comment type="subcellular location">
    <subcellularLocation>
        <location evidence="1">Membrane</location>
        <topology evidence="1">Multi-pass membrane protein</topology>
    </subcellularLocation>
</comment>
<dbReference type="PANTHER" id="PTHR43310">
    <property type="entry name" value="SULFATE TRANSPORTER YBAR-RELATED"/>
    <property type="match status" value="1"/>
</dbReference>
<dbReference type="PANTHER" id="PTHR43310:SF2">
    <property type="entry name" value="SLC26A_SULP TRANSPORTER DOMAIN-CONTAINING PROTEIN"/>
    <property type="match status" value="1"/>
</dbReference>
<dbReference type="InterPro" id="IPR002645">
    <property type="entry name" value="STAS_dom"/>
</dbReference>
<evidence type="ECO:0000256" key="4">
    <source>
        <dbReference type="ARBA" id="ARBA00023136"/>
    </source>
</evidence>
<feature type="domain" description="STAS" evidence="6">
    <location>
        <begin position="506"/>
        <end position="665"/>
    </location>
</feature>
<dbReference type="InterPro" id="IPR036513">
    <property type="entry name" value="STAS_dom_sf"/>
</dbReference>
<dbReference type="VEuPathDB" id="FungiDB:PPTG_05589"/>
<sequence length="695" mass="76057">MTSASKGLGRLSRLSQLSAVSITRDKSRKTNLESPVHMLLSSPTSNMSSDVRKQNSKKLAHLTNAIMYGIINSILAIPAIYGYTVIIFSHRDFQDFMPALSKLVVYSSVVHQIMFTLMSSMPFSIGQVQDGGLIFLSTMATSICNSLGDNVPLEAKVTTSVVTIGIATALFGICLVIMGKMKLAELASYLPIPVIGGYLAFIGIFCLYAGLALCTGLIINDIESMINVFDNPHDILLCVPGVLGGAFLLVVSQRYDNSFILSAAIMIMPVVFFFILLVGGISMDDARDGGWIDPATEPATVTDLINLFDFSQMHWNELPKQFGTWVGMVFIVAFGSCLDIAAIELDMDRKLDFNQELNTVGWSNVVSGLLGGCTGSYIFSQTIFTYRSKTNSRIVGVCVIIAETAIVVAPVSVMSYVPRFFFAATLIFIAIDLLIEWLVLARKQMSLREYAVLWVTFISVNLVSLEMGIAIGVGIAILNFLFGFIRLPAVDRKTRSSDAERTLTERQILDQKSKSIAYFELRGFLFFGSSVQILDRVQKAVYVRKSLAAVDDDGDRAYYYSDASVLLLTPNENRTPLIECLDGTPASNPGIVETEYVVMDFTGVTAADSTVVRSAFLILQKYCSNHGITVVYAGAIPEIQMLLVRNNITDEGSFFSSSSSALEFCETQLLSSSDISVEIRSCSLNRESSSPAFRR</sequence>
<proteinExistence type="predicted"/>
<dbReference type="SUPFAM" id="SSF52091">
    <property type="entry name" value="SpoIIaa-like"/>
    <property type="match status" value="1"/>
</dbReference>
<evidence type="ECO:0000256" key="1">
    <source>
        <dbReference type="ARBA" id="ARBA00004141"/>
    </source>
</evidence>
<protein>
    <recommendedName>
        <fullName evidence="6">STAS domain-containing protein</fullName>
    </recommendedName>
</protein>
<evidence type="ECO:0000259" key="6">
    <source>
        <dbReference type="PROSITE" id="PS50801"/>
    </source>
</evidence>
<evidence type="ECO:0000313" key="7">
    <source>
        <dbReference type="EMBL" id="ETL80883.1"/>
    </source>
</evidence>
<name>W2K6U1_PHYNI</name>
<keyword evidence="2 5" id="KW-0812">Transmembrane</keyword>
<dbReference type="PROSITE" id="PS50801">
    <property type="entry name" value="STAS"/>
    <property type="match status" value="1"/>
</dbReference>
<gene>
    <name evidence="7" type="ORF">L917_18672</name>
</gene>
<feature type="transmembrane region" description="Helical" evidence="5">
    <location>
        <begin position="420"/>
        <end position="440"/>
    </location>
</feature>
<feature type="transmembrane region" description="Helical" evidence="5">
    <location>
        <begin position="160"/>
        <end position="178"/>
    </location>
</feature>
<keyword evidence="3 5" id="KW-1133">Transmembrane helix</keyword>
<accession>W2K6U1</accession>
<feature type="transmembrane region" description="Helical" evidence="5">
    <location>
        <begin position="258"/>
        <end position="281"/>
    </location>
</feature>
<dbReference type="OrthoDB" id="409725at2759"/>
<dbReference type="Pfam" id="PF00916">
    <property type="entry name" value="Sulfate_transp"/>
    <property type="match status" value="1"/>
</dbReference>
<feature type="transmembrane region" description="Helical" evidence="5">
    <location>
        <begin position="190"/>
        <end position="219"/>
    </location>
</feature>
<feature type="transmembrane region" description="Helical" evidence="5">
    <location>
        <begin position="231"/>
        <end position="251"/>
    </location>
</feature>
<evidence type="ECO:0000256" key="3">
    <source>
        <dbReference type="ARBA" id="ARBA00022989"/>
    </source>
</evidence>
<feature type="transmembrane region" description="Helical" evidence="5">
    <location>
        <begin position="62"/>
        <end position="83"/>
    </location>
</feature>
<evidence type="ECO:0000256" key="5">
    <source>
        <dbReference type="SAM" id="Phobius"/>
    </source>
</evidence>
<dbReference type="AlphaFoldDB" id="W2K6U1"/>
<feature type="transmembrane region" description="Helical" evidence="5">
    <location>
        <begin position="322"/>
        <end position="343"/>
    </location>
</feature>
<feature type="transmembrane region" description="Helical" evidence="5">
    <location>
        <begin position="394"/>
        <end position="414"/>
    </location>
</feature>
<dbReference type="Proteomes" id="UP000054423">
    <property type="component" value="Unassembled WGS sequence"/>
</dbReference>